<comment type="caution">
    <text evidence="1">The sequence shown here is derived from an EMBL/GenBank/DDBJ whole genome shotgun (WGS) entry which is preliminary data.</text>
</comment>
<dbReference type="EMBL" id="NTFS01000196">
    <property type="protein sequence ID" value="PAX52822.1"/>
    <property type="molecule type" value="Genomic_DNA"/>
</dbReference>
<dbReference type="Proteomes" id="UP000218238">
    <property type="component" value="Unassembled WGS sequence"/>
</dbReference>
<protein>
    <submittedName>
        <fullName evidence="1">Uncharacterized protein</fullName>
    </submittedName>
</protein>
<gene>
    <name evidence="1" type="ORF">CK510_17255</name>
</gene>
<proteinExistence type="predicted"/>
<evidence type="ECO:0000313" key="2">
    <source>
        <dbReference type="Proteomes" id="UP000218238"/>
    </source>
</evidence>
<dbReference type="AlphaFoldDB" id="A0A2A2TGG9"/>
<dbReference type="RefSeq" id="WP_095722885.1">
    <property type="nucleotide sequence ID" value="NZ_NTFS01000196.1"/>
</dbReference>
<accession>A0A2A2TGG9</accession>
<keyword evidence="2" id="KW-1185">Reference proteome</keyword>
<reference evidence="1 2" key="1">
    <citation type="submission" date="2017-08" db="EMBL/GenBank/DDBJ databases">
        <title>Draft genome sequence of filamentous cyanobacterium Calothrix elsteri CCALA 953.</title>
        <authorList>
            <person name="Gagunashvili A.N."/>
            <person name="Elster J."/>
            <person name="Andresson O.S."/>
        </authorList>
    </citation>
    <scope>NUCLEOTIDE SEQUENCE [LARGE SCALE GENOMIC DNA]</scope>
    <source>
        <strain evidence="1 2">CCALA 953</strain>
    </source>
</reference>
<dbReference type="OrthoDB" id="503013at2"/>
<name>A0A2A2TGG9_9CYAN</name>
<dbReference type="PROSITE" id="PS51257">
    <property type="entry name" value="PROKAR_LIPOPROTEIN"/>
    <property type="match status" value="1"/>
</dbReference>
<organism evidence="1 2">
    <name type="scientific">Brunnivagina elsteri CCALA 953</name>
    <dbReference type="NCBI Taxonomy" id="987040"/>
    <lineage>
        <taxon>Bacteria</taxon>
        <taxon>Bacillati</taxon>
        <taxon>Cyanobacteriota</taxon>
        <taxon>Cyanophyceae</taxon>
        <taxon>Nostocales</taxon>
        <taxon>Calotrichaceae</taxon>
        <taxon>Brunnivagina</taxon>
    </lineage>
</organism>
<sequence>MRGTVSPVNTVSASSCLEILIEQDFYSIGRWQFNKPKDILLEKLTNEILECFDGLRITINKSKSLKLDADLCDDYLIKLAEWGRTAYQAFFGEDRANKILKSRLNETVAPTFVSESMPFPWEVLFEGSESDYERGNPEMFWGLRYTPARILNPEKDISEYVLEQSQPSDMLFCLHHRLLQAHRQEKPEIERLVKQHTSQPKYFATQSQSLPGGRSLLFCLYGLVRDCGGVGILANSRIFPKSRVLVLNLSHNKVAYHALTHERTASASLSQPHSKPAKLPQW</sequence>
<evidence type="ECO:0000313" key="1">
    <source>
        <dbReference type="EMBL" id="PAX52822.1"/>
    </source>
</evidence>